<dbReference type="RefSeq" id="WP_344803503.1">
    <property type="nucleotide sequence ID" value="NZ_BAABBO010000001.1"/>
</dbReference>
<evidence type="ECO:0000256" key="6">
    <source>
        <dbReference type="ARBA" id="ARBA00022605"/>
    </source>
</evidence>
<dbReference type="SUPFAM" id="SSF51569">
    <property type="entry name" value="Aldolase"/>
    <property type="match status" value="1"/>
</dbReference>
<keyword evidence="7 12" id="KW-0220">Diaminopimelate biosynthesis</keyword>
<evidence type="ECO:0000256" key="4">
    <source>
        <dbReference type="ARBA" id="ARBA00012086"/>
    </source>
</evidence>
<dbReference type="CDD" id="cd00950">
    <property type="entry name" value="DHDPS"/>
    <property type="match status" value="1"/>
</dbReference>
<keyword evidence="10 12" id="KW-0704">Schiff base</keyword>
<evidence type="ECO:0000256" key="8">
    <source>
        <dbReference type="ARBA" id="ARBA00023154"/>
    </source>
</evidence>
<dbReference type="PANTHER" id="PTHR12128">
    <property type="entry name" value="DIHYDRODIPICOLINATE SYNTHASE"/>
    <property type="match status" value="1"/>
</dbReference>
<evidence type="ECO:0000256" key="13">
    <source>
        <dbReference type="PIRNR" id="PIRNR001365"/>
    </source>
</evidence>
<reference evidence="15" key="1">
    <citation type="journal article" date="2019" name="Int. J. Syst. Evol. Microbiol.">
        <title>The Global Catalogue of Microorganisms (GCM) 10K type strain sequencing project: providing services to taxonomists for standard genome sequencing and annotation.</title>
        <authorList>
            <consortium name="The Broad Institute Genomics Platform"/>
            <consortium name="The Broad Institute Genome Sequencing Center for Infectious Disease"/>
            <person name="Wu L."/>
            <person name="Ma J."/>
        </authorList>
    </citation>
    <scope>NUCLEOTIDE SEQUENCE [LARGE SCALE GENOMIC DNA]</scope>
    <source>
        <strain evidence="15">JCM 17555</strain>
    </source>
</reference>
<evidence type="ECO:0000256" key="7">
    <source>
        <dbReference type="ARBA" id="ARBA00022915"/>
    </source>
</evidence>
<evidence type="ECO:0000256" key="3">
    <source>
        <dbReference type="ARBA" id="ARBA00007592"/>
    </source>
</evidence>
<dbReference type="Proteomes" id="UP001501337">
    <property type="component" value="Unassembled WGS sequence"/>
</dbReference>
<protein>
    <recommendedName>
        <fullName evidence="4 12">4-hydroxy-tetrahydrodipicolinate synthase</fullName>
        <shortName evidence="12">HTPA synthase</shortName>
        <ecNumber evidence="4 12">4.3.3.7</ecNumber>
    </recommendedName>
</protein>
<dbReference type="Pfam" id="PF00701">
    <property type="entry name" value="DHDPS"/>
    <property type="match status" value="1"/>
</dbReference>
<evidence type="ECO:0000256" key="11">
    <source>
        <dbReference type="ARBA" id="ARBA00047836"/>
    </source>
</evidence>
<dbReference type="InterPro" id="IPR002220">
    <property type="entry name" value="DapA-like"/>
</dbReference>
<accession>A0ABP7NP42</accession>
<evidence type="ECO:0000256" key="2">
    <source>
        <dbReference type="ARBA" id="ARBA00005120"/>
    </source>
</evidence>
<comment type="caution">
    <text evidence="14">The sequence shown here is derived from an EMBL/GenBank/DDBJ whole genome shotgun (WGS) entry which is preliminary data.</text>
</comment>
<evidence type="ECO:0000256" key="9">
    <source>
        <dbReference type="ARBA" id="ARBA00023239"/>
    </source>
</evidence>
<feature type="site" description="Part of a proton relay during catalysis" evidence="12">
    <location>
        <position position="44"/>
    </location>
</feature>
<dbReference type="SMART" id="SM01130">
    <property type="entry name" value="DHDPS"/>
    <property type="match status" value="1"/>
</dbReference>
<feature type="active site" description="Schiff-base intermediate with substrate" evidence="12">
    <location>
        <position position="161"/>
    </location>
</feature>
<dbReference type="HAMAP" id="MF_00418">
    <property type="entry name" value="DapA"/>
    <property type="match status" value="1"/>
</dbReference>
<dbReference type="PROSITE" id="PS00666">
    <property type="entry name" value="DHDPS_2"/>
    <property type="match status" value="1"/>
</dbReference>
<feature type="site" description="Part of a proton relay during catalysis" evidence="12">
    <location>
        <position position="107"/>
    </location>
</feature>
<dbReference type="InterPro" id="IPR013785">
    <property type="entry name" value="Aldolase_TIM"/>
</dbReference>
<name>A0ABP7NP42_9GAMM</name>
<dbReference type="EMBL" id="BAABBO010000001">
    <property type="protein sequence ID" value="GAA3951246.1"/>
    <property type="molecule type" value="Genomic_DNA"/>
</dbReference>
<comment type="similarity">
    <text evidence="3 12 13">Belongs to the DapA family.</text>
</comment>
<organism evidence="14 15">
    <name type="scientific">Allohahella marinimesophila</name>
    <dbReference type="NCBI Taxonomy" id="1054972"/>
    <lineage>
        <taxon>Bacteria</taxon>
        <taxon>Pseudomonadati</taxon>
        <taxon>Pseudomonadota</taxon>
        <taxon>Gammaproteobacteria</taxon>
        <taxon>Oceanospirillales</taxon>
        <taxon>Hahellaceae</taxon>
        <taxon>Allohahella</taxon>
    </lineage>
</organism>
<gene>
    <name evidence="12 14" type="primary">dapA</name>
    <name evidence="14" type="ORF">GCM10022278_08020</name>
</gene>
<dbReference type="PIRSF" id="PIRSF001365">
    <property type="entry name" value="DHDPS"/>
    <property type="match status" value="1"/>
</dbReference>
<comment type="function">
    <text evidence="1 12">Catalyzes the condensation of (S)-aspartate-beta-semialdehyde [(S)-ASA] and pyruvate to 4-hydroxy-tetrahydrodipicolinate (HTPA).</text>
</comment>
<keyword evidence="6 12" id="KW-0028">Amino-acid biosynthesis</keyword>
<feature type="active site" description="Proton donor/acceptor" evidence="12">
    <location>
        <position position="133"/>
    </location>
</feature>
<dbReference type="PRINTS" id="PR00146">
    <property type="entry name" value="DHPICSNTHASE"/>
</dbReference>
<keyword evidence="9 12" id="KW-0456">Lyase</keyword>
<evidence type="ECO:0000313" key="14">
    <source>
        <dbReference type="EMBL" id="GAA3951246.1"/>
    </source>
</evidence>
<dbReference type="InterPro" id="IPR005263">
    <property type="entry name" value="DapA"/>
</dbReference>
<comment type="subcellular location">
    <subcellularLocation>
        <location evidence="12">Cytoplasm</location>
    </subcellularLocation>
</comment>
<keyword evidence="15" id="KW-1185">Reference proteome</keyword>
<evidence type="ECO:0000256" key="1">
    <source>
        <dbReference type="ARBA" id="ARBA00003294"/>
    </source>
</evidence>
<evidence type="ECO:0000313" key="15">
    <source>
        <dbReference type="Proteomes" id="UP001501337"/>
    </source>
</evidence>
<keyword evidence="5 12" id="KW-0963">Cytoplasm</keyword>
<feature type="binding site" evidence="12">
    <location>
        <position position="45"/>
    </location>
    <ligand>
        <name>pyruvate</name>
        <dbReference type="ChEBI" id="CHEBI:15361"/>
    </ligand>
</feature>
<dbReference type="Gene3D" id="3.20.20.70">
    <property type="entry name" value="Aldolase class I"/>
    <property type="match status" value="1"/>
</dbReference>
<dbReference type="EC" id="4.3.3.7" evidence="4 12"/>
<sequence>MITGSIVALVTPMLSAGELDWDALARLIEYHIVNGTNAIVAVGTTGESSTLDFAEHATVLRFVVEKVNGRISVIAGTGANSTKEAIHLTRQAHNAGADACLLVAPYYNKPSQNGILAHYTAIADAVEIPQILYNVPGRTVCDVHNDTALQLAEHPNIVGIKDATGDLKRGRELIAGAPDNFAVYSGDDGTAVELILSGAAGNISVTANVCPKMMSRLCRLALEGESDAARTLQDQLQPLHRAMFLEANPIPVKWALTEMGIMEGGIRLPLTPLQLQYHQQVRDALRIFDLVP</sequence>
<comment type="catalytic activity">
    <reaction evidence="11 12">
        <text>L-aspartate 4-semialdehyde + pyruvate = (2S,4S)-4-hydroxy-2,3,4,5-tetrahydrodipicolinate + H2O + H(+)</text>
        <dbReference type="Rhea" id="RHEA:34171"/>
        <dbReference type="ChEBI" id="CHEBI:15361"/>
        <dbReference type="ChEBI" id="CHEBI:15377"/>
        <dbReference type="ChEBI" id="CHEBI:15378"/>
        <dbReference type="ChEBI" id="CHEBI:67139"/>
        <dbReference type="ChEBI" id="CHEBI:537519"/>
        <dbReference type="EC" id="4.3.3.7"/>
    </reaction>
</comment>
<feature type="binding site" evidence="12">
    <location>
        <position position="203"/>
    </location>
    <ligand>
        <name>pyruvate</name>
        <dbReference type="ChEBI" id="CHEBI:15361"/>
    </ligand>
</feature>
<evidence type="ECO:0000256" key="10">
    <source>
        <dbReference type="ARBA" id="ARBA00023270"/>
    </source>
</evidence>
<dbReference type="PANTHER" id="PTHR12128:SF66">
    <property type="entry name" value="4-HYDROXY-2-OXOGLUTARATE ALDOLASE, MITOCHONDRIAL"/>
    <property type="match status" value="1"/>
</dbReference>
<evidence type="ECO:0000256" key="5">
    <source>
        <dbReference type="ARBA" id="ARBA00022490"/>
    </source>
</evidence>
<comment type="subunit">
    <text evidence="12">Homotetramer; dimer of dimers.</text>
</comment>
<keyword evidence="8 12" id="KW-0457">Lysine biosynthesis</keyword>
<proteinExistence type="inferred from homology"/>
<evidence type="ECO:0000256" key="12">
    <source>
        <dbReference type="HAMAP-Rule" id="MF_00418"/>
    </source>
</evidence>
<dbReference type="NCBIfam" id="TIGR00674">
    <property type="entry name" value="dapA"/>
    <property type="match status" value="1"/>
</dbReference>
<comment type="pathway">
    <text evidence="2 12">Amino-acid biosynthesis; L-lysine biosynthesis via DAP pathway; (S)-tetrahydrodipicolinate from L-aspartate: step 3/4.</text>
</comment>
<dbReference type="InterPro" id="IPR020625">
    <property type="entry name" value="Schiff_base-form_aldolases_AS"/>
</dbReference>
<comment type="caution">
    <text evidence="12">Was originally thought to be a dihydrodipicolinate synthase (DHDPS), catalyzing the condensation of (S)-aspartate-beta-semialdehyde [(S)-ASA] and pyruvate to dihydrodipicolinate (DHDP). However, it was shown in E.coli that the product of the enzymatic reaction is not dihydrodipicolinate but in fact (4S)-4-hydroxy-2,3,4,5-tetrahydro-(2S)-dipicolinic acid (HTPA), and that the consecutive dehydration reaction leading to DHDP is not spontaneous but catalyzed by DapB.</text>
</comment>
<dbReference type="PROSITE" id="PS00665">
    <property type="entry name" value="DHDPS_1"/>
    <property type="match status" value="1"/>
</dbReference>
<dbReference type="InterPro" id="IPR020624">
    <property type="entry name" value="Schiff_base-form_aldolases_CS"/>
</dbReference>